<dbReference type="GO" id="GO:0005506">
    <property type="term" value="F:iron ion binding"/>
    <property type="evidence" value="ECO:0007669"/>
    <property type="project" value="InterPro"/>
</dbReference>
<evidence type="ECO:0000313" key="2">
    <source>
        <dbReference type="EMBL" id="QSZ31148.1"/>
    </source>
</evidence>
<feature type="region of interest" description="Disordered" evidence="1">
    <location>
        <begin position="73"/>
        <end position="96"/>
    </location>
</feature>
<evidence type="ECO:0000256" key="1">
    <source>
        <dbReference type="SAM" id="MobiDB-lite"/>
    </source>
</evidence>
<sequence>MLSGMIPYRIKKLHDEHGAVLRVAPDELSFRAPSTEGYLPAEAVFRPKVWGSRPPGVEAHSFITANATDHAGFRKAPQPAFSDRATKSHEPAVKKNSTRHLSSLEIWDGGFIF</sequence>
<dbReference type="Gene3D" id="1.10.630.10">
    <property type="entry name" value="Cytochrome P450"/>
    <property type="match status" value="1"/>
</dbReference>
<organism evidence="2 3">
    <name type="scientific">Monilinia vaccinii-corymbosi</name>
    <dbReference type="NCBI Taxonomy" id="61207"/>
    <lineage>
        <taxon>Eukaryota</taxon>
        <taxon>Fungi</taxon>
        <taxon>Dikarya</taxon>
        <taxon>Ascomycota</taxon>
        <taxon>Pezizomycotina</taxon>
        <taxon>Leotiomycetes</taxon>
        <taxon>Helotiales</taxon>
        <taxon>Sclerotiniaceae</taxon>
        <taxon>Monilinia</taxon>
    </lineage>
</organism>
<dbReference type="EMBL" id="CP063406">
    <property type="protein sequence ID" value="QSZ31148.1"/>
    <property type="molecule type" value="Genomic_DNA"/>
</dbReference>
<accession>A0A8A3P8Q4</accession>
<name>A0A8A3P8Q4_9HELO</name>
<reference evidence="2" key="1">
    <citation type="submission" date="2020-10" db="EMBL/GenBank/DDBJ databases">
        <title>Genome Sequence of Monilinia vaccinii-corymbosi Sheds Light on Mummy Berry Disease Infection of Blueberry and Mating Type.</title>
        <authorList>
            <person name="Yow A.G."/>
            <person name="Zhang Y."/>
            <person name="Bansal K."/>
            <person name="Eacker S.M."/>
            <person name="Sullivan S."/>
            <person name="Liachko I."/>
            <person name="Cubeta M.A."/>
            <person name="Rollins J.A."/>
            <person name="Ashrafi H."/>
        </authorList>
    </citation>
    <scope>NUCLEOTIDE SEQUENCE</scope>
    <source>
        <strain evidence="2">RL-1</strain>
    </source>
</reference>
<dbReference type="GO" id="GO:0020037">
    <property type="term" value="F:heme binding"/>
    <property type="evidence" value="ECO:0007669"/>
    <property type="project" value="InterPro"/>
</dbReference>
<evidence type="ECO:0000313" key="3">
    <source>
        <dbReference type="Proteomes" id="UP000672032"/>
    </source>
</evidence>
<dbReference type="AlphaFoldDB" id="A0A8A3P8Q4"/>
<dbReference type="SUPFAM" id="SSF48264">
    <property type="entry name" value="Cytochrome P450"/>
    <property type="match status" value="1"/>
</dbReference>
<dbReference type="GO" id="GO:0016705">
    <property type="term" value="F:oxidoreductase activity, acting on paired donors, with incorporation or reduction of molecular oxygen"/>
    <property type="evidence" value="ECO:0007669"/>
    <property type="project" value="InterPro"/>
</dbReference>
<dbReference type="InterPro" id="IPR036396">
    <property type="entry name" value="Cyt_P450_sf"/>
</dbReference>
<protein>
    <submittedName>
        <fullName evidence="2">Uncharacterized protein</fullName>
    </submittedName>
</protein>
<dbReference type="Proteomes" id="UP000672032">
    <property type="component" value="Chromosome 2"/>
</dbReference>
<dbReference type="OrthoDB" id="1470350at2759"/>
<gene>
    <name evidence="2" type="ORF">DSL72_000711</name>
</gene>
<proteinExistence type="predicted"/>
<feature type="compositionally biased region" description="Basic and acidic residues" evidence="1">
    <location>
        <begin position="84"/>
        <end position="93"/>
    </location>
</feature>
<dbReference type="GO" id="GO:0004497">
    <property type="term" value="F:monooxygenase activity"/>
    <property type="evidence" value="ECO:0007669"/>
    <property type="project" value="InterPro"/>
</dbReference>
<keyword evidence="3" id="KW-1185">Reference proteome</keyword>